<feature type="domain" description="Cyclin-like" evidence="5">
    <location>
        <begin position="317"/>
        <end position="401"/>
    </location>
</feature>
<reference evidence="7" key="1">
    <citation type="journal article" date="2022" name="Int. J. Mol. Sci.">
        <title>Draft Genome of Tanacetum Coccineum: Genomic Comparison of Closely Related Tanacetum-Family Plants.</title>
        <authorList>
            <person name="Yamashiro T."/>
            <person name="Shiraishi A."/>
            <person name="Nakayama K."/>
            <person name="Satake H."/>
        </authorList>
    </citation>
    <scope>NUCLEOTIDE SEQUENCE</scope>
</reference>
<keyword evidence="1" id="KW-0132">Cell division</keyword>
<dbReference type="InterPro" id="IPR039361">
    <property type="entry name" value="Cyclin"/>
</dbReference>
<evidence type="ECO:0000259" key="6">
    <source>
        <dbReference type="SMART" id="SM01332"/>
    </source>
</evidence>
<comment type="caution">
    <text evidence="7">The sequence shown here is derived from an EMBL/GenBank/DDBJ whole genome shotgun (WGS) entry which is preliminary data.</text>
</comment>
<keyword evidence="3" id="KW-0131">Cell cycle</keyword>
<keyword evidence="8" id="KW-1185">Reference proteome</keyword>
<dbReference type="Pfam" id="PF00134">
    <property type="entry name" value="Cyclin_N"/>
    <property type="match status" value="1"/>
</dbReference>
<dbReference type="InterPro" id="IPR013763">
    <property type="entry name" value="Cyclin-like_dom"/>
</dbReference>
<evidence type="ECO:0000256" key="2">
    <source>
        <dbReference type="ARBA" id="ARBA00023127"/>
    </source>
</evidence>
<evidence type="ECO:0000313" key="8">
    <source>
        <dbReference type="Proteomes" id="UP001151760"/>
    </source>
</evidence>
<proteinExistence type="inferred from homology"/>
<dbReference type="Pfam" id="PF02984">
    <property type="entry name" value="Cyclin_C"/>
    <property type="match status" value="1"/>
</dbReference>
<gene>
    <name evidence="7" type="ORF">Tco_0890260</name>
</gene>
<organism evidence="7 8">
    <name type="scientific">Tanacetum coccineum</name>
    <dbReference type="NCBI Taxonomy" id="301880"/>
    <lineage>
        <taxon>Eukaryota</taxon>
        <taxon>Viridiplantae</taxon>
        <taxon>Streptophyta</taxon>
        <taxon>Embryophyta</taxon>
        <taxon>Tracheophyta</taxon>
        <taxon>Spermatophyta</taxon>
        <taxon>Magnoliopsida</taxon>
        <taxon>eudicotyledons</taxon>
        <taxon>Gunneridae</taxon>
        <taxon>Pentapetalae</taxon>
        <taxon>asterids</taxon>
        <taxon>campanulids</taxon>
        <taxon>Asterales</taxon>
        <taxon>Asteraceae</taxon>
        <taxon>Asteroideae</taxon>
        <taxon>Anthemideae</taxon>
        <taxon>Anthemidinae</taxon>
        <taxon>Tanacetum</taxon>
    </lineage>
</organism>
<feature type="domain" description="Cyclin-like" evidence="5">
    <location>
        <begin position="414"/>
        <end position="502"/>
    </location>
</feature>
<evidence type="ECO:0000256" key="4">
    <source>
        <dbReference type="RuleBase" id="RU000383"/>
    </source>
</evidence>
<accession>A0ABQ5C2Q3</accession>
<dbReference type="SMART" id="SM00385">
    <property type="entry name" value="CYCLIN"/>
    <property type="match status" value="2"/>
</dbReference>
<dbReference type="CDD" id="cd20506">
    <property type="entry name" value="CYCLIN_AtCycA-like_rpt2"/>
    <property type="match status" value="1"/>
</dbReference>
<evidence type="ECO:0000256" key="3">
    <source>
        <dbReference type="ARBA" id="ARBA00023306"/>
    </source>
</evidence>
<sequence>MSHKYSKNVIKPLGYKLWYAVGADADEDRIPVLIAPRRKKLASVRSEWGELFVGLSWQPMTKKEEKFKRKKDLNYVSQADMNKENVPIANMQQPTARITRARAKALGISGGLPPLHPLVKKVSNQVLQPNTKRSSSDDKSTDVGSVFQSKRRAVLKEVTNMPFNDLNVKTSKQMRSVADKKDMVAPSVYVGPQVQKRKAKATEDMTKQNIKELREITSQLKLVNDLETEPSIYKIPKVGGMFTLMLGKSSLNKAEPTNVKTVFDIDSKHKDPRMCSVYAAELYNNLRVTELKWRPSLDYMKTVQRDITQEMRGILIDWLVEVREEYRLESETLYLTASLIDRYLSKVYIEKQKLQLLGITCMLIASKYEDICAPRVEDFCFITDGTYTKKEVLDMEREVLDVLGFHLSVPTVQKFLRRFILAAQSSSKAPVVELEYLANYLAELTLTEYSFLKFRPSLVAASAVYLAKWTLDQIEHPWNSTLEHYTKYMASDLKETVVALQDMQLNNAARLQAIRQKYRQTKYKSVATLTSQRPVKPLSSMTS</sequence>
<protein>
    <submittedName>
        <fullName evidence="7">Cyclin</fullName>
    </submittedName>
</protein>
<comment type="similarity">
    <text evidence="4">Belongs to the cyclin family.</text>
</comment>
<evidence type="ECO:0000259" key="5">
    <source>
        <dbReference type="SMART" id="SM00385"/>
    </source>
</evidence>
<dbReference type="Proteomes" id="UP001151760">
    <property type="component" value="Unassembled WGS sequence"/>
</dbReference>
<feature type="domain" description="Cyclin C-terminal" evidence="6">
    <location>
        <begin position="410"/>
        <end position="532"/>
    </location>
</feature>
<evidence type="ECO:0000256" key="1">
    <source>
        <dbReference type="ARBA" id="ARBA00022618"/>
    </source>
</evidence>
<name>A0ABQ5C2Q3_9ASTR</name>
<evidence type="ECO:0000313" key="7">
    <source>
        <dbReference type="EMBL" id="GJT20323.1"/>
    </source>
</evidence>
<dbReference type="InterPro" id="IPR006671">
    <property type="entry name" value="Cyclin_N"/>
</dbReference>
<reference evidence="7" key="2">
    <citation type="submission" date="2022-01" db="EMBL/GenBank/DDBJ databases">
        <authorList>
            <person name="Yamashiro T."/>
            <person name="Shiraishi A."/>
            <person name="Satake H."/>
            <person name="Nakayama K."/>
        </authorList>
    </citation>
    <scope>NUCLEOTIDE SEQUENCE</scope>
</reference>
<dbReference type="InterPro" id="IPR004367">
    <property type="entry name" value="Cyclin_C-dom"/>
</dbReference>
<dbReference type="SUPFAM" id="SSF47954">
    <property type="entry name" value="Cyclin-like"/>
    <property type="match status" value="2"/>
</dbReference>
<dbReference type="InterPro" id="IPR036915">
    <property type="entry name" value="Cyclin-like_sf"/>
</dbReference>
<dbReference type="Gene3D" id="1.10.472.10">
    <property type="entry name" value="Cyclin-like"/>
    <property type="match status" value="2"/>
</dbReference>
<dbReference type="EMBL" id="BQNB010013792">
    <property type="protein sequence ID" value="GJT20323.1"/>
    <property type="molecule type" value="Genomic_DNA"/>
</dbReference>
<keyword evidence="2 4" id="KW-0195">Cyclin</keyword>
<dbReference type="PANTHER" id="PTHR10177">
    <property type="entry name" value="CYCLINS"/>
    <property type="match status" value="1"/>
</dbReference>
<dbReference type="SMART" id="SM01332">
    <property type="entry name" value="Cyclin_C"/>
    <property type="match status" value="1"/>
</dbReference>